<sequence length="350" mass="37480">MSLFKLTVSTLALSAAAVGAAQARDEIRIVGSSTVFPYTQAVAEQFANVTGAPSPIVESTGTGGGMKIFCAGIGEAHPDLTGASRAMKASEYQLCQNNGVTDITEAMIGYDGLSIAISRAAENDWDLTLEQVFLALAAEIPGEGGWIANPNKTWADVDASLPAVEILAYGPPPTSGTRDAFVELAMHAGCEATPFMKALKEADKAGYKATVKDNCSRMRQDGPFVEAGENDNLIVQRLNADEHAMGIFGYSFLYENMDTLKAVRIAGVEPSAETIGDFSYPISRPLYFYTKNAHRGVIPNFQEFIEEYMSDDAMEPGGYLSERGMVALPDDLRAETQDAVIDGKTMAPKE</sequence>
<dbReference type="Proteomes" id="UP000198599">
    <property type="component" value="Unassembled WGS sequence"/>
</dbReference>
<evidence type="ECO:0000313" key="5">
    <source>
        <dbReference type="Proteomes" id="UP000198599"/>
    </source>
</evidence>
<reference evidence="5" key="1">
    <citation type="submission" date="2016-10" db="EMBL/GenBank/DDBJ databases">
        <authorList>
            <person name="Varghese N."/>
            <person name="Submissions S."/>
        </authorList>
    </citation>
    <scope>NUCLEOTIDE SEQUENCE [LARGE SCALE GENOMIC DNA]</scope>
    <source>
        <strain evidence="5">DSM 28463</strain>
    </source>
</reference>
<dbReference type="RefSeq" id="WP_092833477.1">
    <property type="nucleotide sequence ID" value="NZ_FOVP01000001.1"/>
</dbReference>
<dbReference type="Pfam" id="PF12849">
    <property type="entry name" value="PBP_like_2"/>
    <property type="match status" value="1"/>
</dbReference>
<dbReference type="STRING" id="1005928.SAMN04487859_101263"/>
<protein>
    <submittedName>
        <fullName evidence="4">Phosphate ABC transporter substrate-binding protein, PhoT family</fullName>
    </submittedName>
</protein>
<feature type="signal peptide" evidence="2">
    <location>
        <begin position="1"/>
        <end position="23"/>
    </location>
</feature>
<dbReference type="InterPro" id="IPR024370">
    <property type="entry name" value="PBP_domain"/>
</dbReference>
<evidence type="ECO:0000256" key="1">
    <source>
        <dbReference type="ARBA" id="ARBA00022729"/>
    </source>
</evidence>
<evidence type="ECO:0000313" key="4">
    <source>
        <dbReference type="EMBL" id="SFN37887.1"/>
    </source>
</evidence>
<organism evidence="4 5">
    <name type="scientific">Roseovarius lutimaris</name>
    <dbReference type="NCBI Taxonomy" id="1005928"/>
    <lineage>
        <taxon>Bacteria</taxon>
        <taxon>Pseudomonadati</taxon>
        <taxon>Pseudomonadota</taxon>
        <taxon>Alphaproteobacteria</taxon>
        <taxon>Rhodobacterales</taxon>
        <taxon>Roseobacteraceae</taxon>
        <taxon>Roseovarius</taxon>
    </lineage>
</organism>
<dbReference type="InterPro" id="IPR050811">
    <property type="entry name" value="Phosphate_ABC_transporter"/>
</dbReference>
<evidence type="ECO:0000259" key="3">
    <source>
        <dbReference type="Pfam" id="PF12849"/>
    </source>
</evidence>
<dbReference type="EMBL" id="FOVP01000001">
    <property type="protein sequence ID" value="SFN37887.1"/>
    <property type="molecule type" value="Genomic_DNA"/>
</dbReference>
<name>A0A1I4YIR6_9RHOB</name>
<dbReference type="OrthoDB" id="9790048at2"/>
<evidence type="ECO:0000256" key="2">
    <source>
        <dbReference type="SAM" id="SignalP"/>
    </source>
</evidence>
<dbReference type="PANTHER" id="PTHR30570:SF1">
    <property type="entry name" value="PHOSPHATE-BINDING PROTEIN PSTS"/>
    <property type="match status" value="1"/>
</dbReference>
<feature type="domain" description="PBP" evidence="3">
    <location>
        <begin position="19"/>
        <end position="311"/>
    </location>
</feature>
<gene>
    <name evidence="4" type="ORF">SAMN04487859_101263</name>
</gene>
<dbReference type="PANTHER" id="PTHR30570">
    <property type="entry name" value="PERIPLASMIC PHOSPHATE BINDING COMPONENT OF PHOSPHATE ABC TRANSPORTER"/>
    <property type="match status" value="1"/>
</dbReference>
<dbReference type="Gene3D" id="3.40.190.10">
    <property type="entry name" value="Periplasmic binding protein-like II"/>
    <property type="match status" value="2"/>
</dbReference>
<accession>A0A1I4YIR6</accession>
<keyword evidence="1 2" id="KW-0732">Signal</keyword>
<dbReference type="SUPFAM" id="SSF53850">
    <property type="entry name" value="Periplasmic binding protein-like II"/>
    <property type="match status" value="1"/>
</dbReference>
<dbReference type="AlphaFoldDB" id="A0A1I4YIR6"/>
<proteinExistence type="predicted"/>
<feature type="chain" id="PRO_5011504792" evidence="2">
    <location>
        <begin position="24"/>
        <end position="350"/>
    </location>
</feature>
<keyword evidence="5" id="KW-1185">Reference proteome</keyword>